<dbReference type="EMBL" id="DF237133">
    <property type="protein sequence ID" value="GAQ84320.1"/>
    <property type="molecule type" value="Genomic_DNA"/>
</dbReference>
<evidence type="ECO:0000313" key="11">
    <source>
        <dbReference type="EMBL" id="GAQ84320.1"/>
    </source>
</evidence>
<keyword evidence="4" id="KW-0813">Transport</keyword>
<feature type="transmembrane region" description="Helical" evidence="10">
    <location>
        <begin position="292"/>
        <end position="313"/>
    </location>
</feature>
<reference evidence="11 12" key="1">
    <citation type="journal article" date="2014" name="Nat. Commun.">
        <title>Klebsormidium flaccidum genome reveals primary factors for plant terrestrial adaptation.</title>
        <authorList>
            <person name="Hori K."/>
            <person name="Maruyama F."/>
            <person name="Fujisawa T."/>
            <person name="Togashi T."/>
            <person name="Yamamoto N."/>
            <person name="Seo M."/>
            <person name="Sato S."/>
            <person name="Yamada T."/>
            <person name="Mori H."/>
            <person name="Tajima N."/>
            <person name="Moriyama T."/>
            <person name="Ikeuchi M."/>
            <person name="Watanabe M."/>
            <person name="Wada H."/>
            <person name="Kobayashi K."/>
            <person name="Saito M."/>
            <person name="Masuda T."/>
            <person name="Sasaki-Sekimoto Y."/>
            <person name="Mashiguchi K."/>
            <person name="Awai K."/>
            <person name="Shimojima M."/>
            <person name="Masuda S."/>
            <person name="Iwai M."/>
            <person name="Nobusawa T."/>
            <person name="Narise T."/>
            <person name="Kondo S."/>
            <person name="Saito H."/>
            <person name="Sato R."/>
            <person name="Murakawa M."/>
            <person name="Ihara Y."/>
            <person name="Oshima-Yamada Y."/>
            <person name="Ohtaka K."/>
            <person name="Satoh M."/>
            <person name="Sonobe K."/>
            <person name="Ishii M."/>
            <person name="Ohtani R."/>
            <person name="Kanamori-Sato M."/>
            <person name="Honoki R."/>
            <person name="Miyazaki D."/>
            <person name="Mochizuki H."/>
            <person name="Umetsu J."/>
            <person name="Higashi K."/>
            <person name="Shibata D."/>
            <person name="Kamiya Y."/>
            <person name="Sato N."/>
            <person name="Nakamura Y."/>
            <person name="Tabata S."/>
            <person name="Ida S."/>
            <person name="Kurokawa K."/>
            <person name="Ohta H."/>
        </authorList>
    </citation>
    <scope>NUCLEOTIDE SEQUENCE [LARGE SCALE GENOMIC DNA]</scope>
    <source>
        <strain evidence="11 12">NIES-2285</strain>
    </source>
</reference>
<evidence type="ECO:0000256" key="4">
    <source>
        <dbReference type="ARBA" id="ARBA00022448"/>
    </source>
</evidence>
<evidence type="ECO:0000256" key="2">
    <source>
        <dbReference type="ARBA" id="ARBA00008349"/>
    </source>
</evidence>
<organism evidence="11 12">
    <name type="scientific">Klebsormidium nitens</name>
    <name type="common">Green alga</name>
    <name type="synonym">Ulothrix nitens</name>
    <dbReference type="NCBI Taxonomy" id="105231"/>
    <lineage>
        <taxon>Eukaryota</taxon>
        <taxon>Viridiplantae</taxon>
        <taxon>Streptophyta</taxon>
        <taxon>Klebsormidiophyceae</taxon>
        <taxon>Klebsormidiales</taxon>
        <taxon>Klebsormidiaceae</taxon>
        <taxon>Klebsormidium</taxon>
    </lineage>
</organism>
<feature type="region of interest" description="Disordered" evidence="9">
    <location>
        <begin position="540"/>
        <end position="561"/>
    </location>
</feature>
<evidence type="ECO:0000256" key="5">
    <source>
        <dbReference type="ARBA" id="ARBA00022692"/>
    </source>
</evidence>
<evidence type="ECO:0000313" key="12">
    <source>
        <dbReference type="Proteomes" id="UP000054558"/>
    </source>
</evidence>
<comment type="subcellular location">
    <subcellularLocation>
        <location evidence="1">Endoplasmic reticulum membrane</location>
        <topology evidence="1">Multi-pass membrane protein</topology>
    </subcellularLocation>
</comment>
<feature type="region of interest" description="Disordered" evidence="9">
    <location>
        <begin position="142"/>
        <end position="163"/>
    </location>
</feature>
<keyword evidence="8 10" id="KW-0472">Membrane</keyword>
<feature type="transmembrane region" description="Helical" evidence="10">
    <location>
        <begin position="381"/>
        <end position="399"/>
    </location>
</feature>
<evidence type="ECO:0000256" key="6">
    <source>
        <dbReference type="ARBA" id="ARBA00022824"/>
    </source>
</evidence>
<keyword evidence="5 10" id="KW-0812">Transmembrane</keyword>
<keyword evidence="12" id="KW-1185">Reference proteome</keyword>
<feature type="transmembrane region" description="Helical" evidence="10">
    <location>
        <begin position="504"/>
        <end position="523"/>
    </location>
</feature>
<evidence type="ECO:0000256" key="1">
    <source>
        <dbReference type="ARBA" id="ARBA00004477"/>
    </source>
</evidence>
<feature type="transmembrane region" description="Helical" evidence="10">
    <location>
        <begin position="449"/>
        <end position="469"/>
    </location>
</feature>
<feature type="transmembrane region" description="Helical" evidence="10">
    <location>
        <begin position="211"/>
        <end position="230"/>
    </location>
</feature>
<dbReference type="AlphaFoldDB" id="A0A1Y1I059"/>
<gene>
    <name evidence="11" type="ORF">KFL_001840190</name>
</gene>
<evidence type="ECO:0000256" key="7">
    <source>
        <dbReference type="ARBA" id="ARBA00022989"/>
    </source>
</evidence>
<feature type="transmembrane region" description="Helical" evidence="10">
    <location>
        <begin position="420"/>
        <end position="443"/>
    </location>
</feature>
<dbReference type="PANTHER" id="PTHR10778">
    <property type="entry name" value="SOLUTE CARRIER FAMILY 35 MEMBER B"/>
    <property type="match status" value="1"/>
</dbReference>
<dbReference type="PANTHER" id="PTHR10778:SF10">
    <property type="entry name" value="SOLUTE CARRIER FAMILY 35 MEMBER B1"/>
    <property type="match status" value="1"/>
</dbReference>
<name>A0A1Y1I059_KLENI</name>
<sequence>MSHNDSGSLGRLERGDRRRNSIGGLSGASFPASETDDSAGIASSAPPRPSHRREASEGGALRSRLSLDSTWSELQPLEENGASISGAGSNADTPTSNFAASFGKSSPLEGMLFRSPSERRRDSFDLASPDFAARLMRRESIDAGTAPPDLGGGGPRQAVKRSRSSVSIQVPPELLAQFTPPPSSYPSPAMMGPSPPGTSPSPESKERTRKLWLMVICAGGIYTCYITYGLQQEKLYTTDYSEGLGEYFEYTLVLVFIQCIFNVLFSLIIMLAQGFDPRASQHRTKVKVFTDFAPTSFAYISATICSNAALQYLSYPTQVLGKSVKMIPVMLFGVFYNRIRYRWTEYFCVLLVSGGIGLFFLSNKVKEGDEEASHSVKGQLLGQLLLIASLVLDGVTGATQDRMVAKHLPSSLELMFFQNLWGAILTFFALLSSGEFFRGVAYLLRYRVVLLDVTVFSLTSAAGQFFIFLCIRHFDALFCATVTTTRKFFTILASVVWYGHHLTSSHWLGVLMVFGGLLGKIYGQSSSGASKLQPAAVNIRKSRKSDPLSRTQSATPGALTTPEFLRKFKSLADPKS</sequence>
<evidence type="ECO:0000256" key="8">
    <source>
        <dbReference type="ARBA" id="ARBA00023136"/>
    </source>
</evidence>
<dbReference type="OrthoDB" id="1601at2759"/>
<feature type="region of interest" description="Disordered" evidence="9">
    <location>
        <begin position="1"/>
        <end position="125"/>
    </location>
</feature>
<feature type="transmembrane region" description="Helical" evidence="10">
    <location>
        <begin position="343"/>
        <end position="361"/>
    </location>
</feature>
<dbReference type="GO" id="GO:0072334">
    <property type="term" value="P:UDP-galactose transmembrane transport"/>
    <property type="evidence" value="ECO:0000318"/>
    <property type="project" value="GO_Central"/>
</dbReference>
<dbReference type="InterPro" id="IPR037185">
    <property type="entry name" value="EmrE-like"/>
</dbReference>
<comment type="similarity">
    <text evidence="2">Belongs to the nucleotide-sugar transporter family. UDP-galactose:UMP antiporter (TC 2.A.7.11) subfamily.</text>
</comment>
<dbReference type="Pfam" id="PF08449">
    <property type="entry name" value="UAA"/>
    <property type="match status" value="1"/>
</dbReference>
<dbReference type="SUPFAM" id="SSF103481">
    <property type="entry name" value="Multidrug resistance efflux transporter EmrE"/>
    <property type="match status" value="1"/>
</dbReference>
<dbReference type="OMA" id="PILEYCW"/>
<proteinExistence type="inferred from homology"/>
<comment type="similarity">
    <text evidence="3">Belongs to the nucleotide-sugar transporter family. SLC35B subfamily.</text>
</comment>
<protein>
    <submittedName>
        <fullName evidence="11">UDP-galactose transporter related protein</fullName>
    </submittedName>
</protein>
<dbReference type="GO" id="GO:0005460">
    <property type="term" value="F:UDP-glucose transmembrane transporter activity"/>
    <property type="evidence" value="ECO:0000318"/>
    <property type="project" value="GO_Central"/>
</dbReference>
<evidence type="ECO:0000256" key="10">
    <source>
        <dbReference type="SAM" id="Phobius"/>
    </source>
</evidence>
<dbReference type="GO" id="GO:0005789">
    <property type="term" value="C:endoplasmic reticulum membrane"/>
    <property type="evidence" value="ECO:0000318"/>
    <property type="project" value="GO_Central"/>
</dbReference>
<accession>A0A1Y1I059</accession>
<keyword evidence="7 10" id="KW-1133">Transmembrane helix</keyword>
<dbReference type="GO" id="GO:0000139">
    <property type="term" value="C:Golgi membrane"/>
    <property type="evidence" value="ECO:0000318"/>
    <property type="project" value="GO_Central"/>
</dbReference>
<evidence type="ECO:0000256" key="3">
    <source>
        <dbReference type="ARBA" id="ARBA00010694"/>
    </source>
</evidence>
<dbReference type="GO" id="GO:0005459">
    <property type="term" value="F:UDP-galactose transmembrane transporter activity"/>
    <property type="evidence" value="ECO:0000318"/>
    <property type="project" value="GO_Central"/>
</dbReference>
<feature type="transmembrane region" description="Helical" evidence="10">
    <location>
        <begin position="250"/>
        <end position="272"/>
    </location>
</feature>
<dbReference type="InterPro" id="IPR013657">
    <property type="entry name" value="SCL35B1-4/HUT1"/>
</dbReference>
<keyword evidence="6" id="KW-0256">Endoplasmic reticulum</keyword>
<dbReference type="STRING" id="105231.A0A1Y1I059"/>
<feature type="compositionally biased region" description="Polar residues" evidence="9">
    <location>
        <begin position="82"/>
        <end position="99"/>
    </location>
</feature>
<feature type="region of interest" description="Disordered" evidence="9">
    <location>
        <begin position="177"/>
        <end position="204"/>
    </location>
</feature>
<evidence type="ECO:0000256" key="9">
    <source>
        <dbReference type="SAM" id="MobiDB-lite"/>
    </source>
</evidence>
<dbReference type="Proteomes" id="UP000054558">
    <property type="component" value="Unassembled WGS sequence"/>
</dbReference>